<gene>
    <name evidence="1" type="ORF">CTI12_AA357850</name>
</gene>
<comment type="caution">
    <text evidence="1">The sequence shown here is derived from an EMBL/GenBank/DDBJ whole genome shotgun (WGS) entry which is preliminary data.</text>
</comment>
<proteinExistence type="predicted"/>
<name>A0A2U1MRF2_ARTAN</name>
<dbReference type="AlphaFoldDB" id="A0A2U1MRF2"/>
<evidence type="ECO:0000313" key="1">
    <source>
        <dbReference type="EMBL" id="PWA63807.1"/>
    </source>
</evidence>
<dbReference type="Gene3D" id="3.60.21.10">
    <property type="match status" value="1"/>
</dbReference>
<dbReference type="Proteomes" id="UP000245207">
    <property type="component" value="Unassembled WGS sequence"/>
</dbReference>
<reference evidence="1 2" key="1">
    <citation type="journal article" date="2018" name="Mol. Plant">
        <title>The genome of Artemisia annua provides insight into the evolution of Asteraceae family and artemisinin biosynthesis.</title>
        <authorList>
            <person name="Shen Q."/>
            <person name="Zhang L."/>
            <person name="Liao Z."/>
            <person name="Wang S."/>
            <person name="Yan T."/>
            <person name="Shi P."/>
            <person name="Liu M."/>
            <person name="Fu X."/>
            <person name="Pan Q."/>
            <person name="Wang Y."/>
            <person name="Lv Z."/>
            <person name="Lu X."/>
            <person name="Zhang F."/>
            <person name="Jiang W."/>
            <person name="Ma Y."/>
            <person name="Chen M."/>
            <person name="Hao X."/>
            <person name="Li L."/>
            <person name="Tang Y."/>
            <person name="Lv G."/>
            <person name="Zhou Y."/>
            <person name="Sun X."/>
            <person name="Brodelius P.E."/>
            <person name="Rose J.K.C."/>
            <person name="Tang K."/>
        </authorList>
    </citation>
    <scope>NUCLEOTIDE SEQUENCE [LARGE SCALE GENOMIC DNA]</scope>
    <source>
        <strain evidence="2">cv. Huhao1</strain>
        <tissue evidence="1">Leaf</tissue>
    </source>
</reference>
<dbReference type="InterPro" id="IPR029052">
    <property type="entry name" value="Metallo-depent_PP-like"/>
</dbReference>
<sequence>MVKVLKRWQILSDEDKAAEYIYNNLQIHYEFHDNSRWDSWARYAECSTAYQHWIWTAGNHELDFEPSIILVYSGCVETVYGDCNVICTLQPPQEYEEEADATT</sequence>
<protein>
    <submittedName>
        <fullName evidence="1">Purple acid phosphatase</fullName>
    </submittedName>
</protein>
<dbReference type="STRING" id="35608.A0A2U1MRF2"/>
<dbReference type="OrthoDB" id="45007at2759"/>
<accession>A0A2U1MRF2</accession>
<organism evidence="1 2">
    <name type="scientific">Artemisia annua</name>
    <name type="common">Sweet wormwood</name>
    <dbReference type="NCBI Taxonomy" id="35608"/>
    <lineage>
        <taxon>Eukaryota</taxon>
        <taxon>Viridiplantae</taxon>
        <taxon>Streptophyta</taxon>
        <taxon>Embryophyta</taxon>
        <taxon>Tracheophyta</taxon>
        <taxon>Spermatophyta</taxon>
        <taxon>Magnoliopsida</taxon>
        <taxon>eudicotyledons</taxon>
        <taxon>Gunneridae</taxon>
        <taxon>Pentapetalae</taxon>
        <taxon>asterids</taxon>
        <taxon>campanulids</taxon>
        <taxon>Asterales</taxon>
        <taxon>Asteraceae</taxon>
        <taxon>Asteroideae</taxon>
        <taxon>Anthemideae</taxon>
        <taxon>Artemisiinae</taxon>
        <taxon>Artemisia</taxon>
    </lineage>
</organism>
<dbReference type="EMBL" id="PKPP01004558">
    <property type="protein sequence ID" value="PWA63807.1"/>
    <property type="molecule type" value="Genomic_DNA"/>
</dbReference>
<evidence type="ECO:0000313" key="2">
    <source>
        <dbReference type="Proteomes" id="UP000245207"/>
    </source>
</evidence>
<keyword evidence="2" id="KW-1185">Reference proteome</keyword>